<reference evidence="7 8" key="1">
    <citation type="journal article" date="2016" name="Int. J. Syst. Evol. Microbiol.">
        <title>Descriptions of Anaerotaenia torta gen. nov., sp. nov. and Anaerocolumna cellulosilytica gen. nov., sp. nov. isolated from a methanogenic reactor of cattle waste.</title>
        <authorList>
            <person name="Uek A."/>
            <person name="Ohtaki Y."/>
            <person name="Kaku N."/>
            <person name="Ueki K."/>
        </authorList>
    </citation>
    <scope>NUCLEOTIDE SEQUENCE [LARGE SCALE GENOMIC DNA]</scope>
    <source>
        <strain evidence="7 8">SN021</strain>
    </source>
</reference>
<dbReference type="PROSITE" id="PS00588">
    <property type="entry name" value="FLAGELLA_BB_ROD"/>
    <property type="match status" value="1"/>
</dbReference>
<dbReference type="GO" id="GO:0030694">
    <property type="term" value="C:bacterial-type flagellum basal body, rod"/>
    <property type="evidence" value="ECO:0007669"/>
    <property type="project" value="InterPro"/>
</dbReference>
<dbReference type="PANTHER" id="PTHR30435">
    <property type="entry name" value="FLAGELLAR PROTEIN"/>
    <property type="match status" value="1"/>
</dbReference>
<dbReference type="AlphaFoldDB" id="A0A6S6QVH5"/>
<comment type="similarity">
    <text evidence="2 6">Belongs to the flagella basal body rod proteins family.</text>
</comment>
<proteinExistence type="inferred from homology"/>
<dbReference type="PIRSF" id="PIRSF002889">
    <property type="entry name" value="Rod_FlgB"/>
    <property type="match status" value="1"/>
</dbReference>
<dbReference type="GO" id="GO:0071978">
    <property type="term" value="P:bacterial-type flagellum-dependent swarming motility"/>
    <property type="evidence" value="ECO:0007669"/>
    <property type="project" value="TreeGrafter"/>
</dbReference>
<accession>A0A6S6QVH5</accession>
<dbReference type="Proteomes" id="UP000515561">
    <property type="component" value="Chromosome"/>
</dbReference>
<comment type="subunit">
    <text evidence="6">The basal body constitutes a major portion of the flagellar organelle and consists of a number of rings mounted on a central rod.</text>
</comment>
<keyword evidence="8" id="KW-1185">Reference proteome</keyword>
<comment type="function">
    <text evidence="5 6">Structural component of flagellum, the bacterial motility apparatus. Part of the rod structure of flagellar basal body.</text>
</comment>
<evidence type="ECO:0000313" key="7">
    <source>
        <dbReference type="EMBL" id="BCJ95253.1"/>
    </source>
</evidence>
<keyword evidence="7" id="KW-0969">Cilium</keyword>
<organism evidence="7 8">
    <name type="scientific">Anaerocolumna cellulosilytica</name>
    <dbReference type="NCBI Taxonomy" id="433286"/>
    <lineage>
        <taxon>Bacteria</taxon>
        <taxon>Bacillati</taxon>
        <taxon>Bacillota</taxon>
        <taxon>Clostridia</taxon>
        <taxon>Lachnospirales</taxon>
        <taxon>Lachnospiraceae</taxon>
        <taxon>Anaerocolumna</taxon>
    </lineage>
</organism>
<sequence>MIQSNAFNYINVLNKAADASWTRNQLLSNNLSNVSTPNYKRRDIEFQTYLARQLQGEGSLDKKVSKIDLNSLEPTVYTDYSTLSYRLDGNNVDVDTESANLAQNQIRFNAIMDSMTSEFNRIKLAITSK</sequence>
<comment type="subcellular location">
    <subcellularLocation>
        <location evidence="1 6">Bacterial flagellum basal body</location>
    </subcellularLocation>
</comment>
<name>A0A6S6QVH5_9FIRM</name>
<evidence type="ECO:0000256" key="5">
    <source>
        <dbReference type="ARBA" id="ARBA00024934"/>
    </source>
</evidence>
<evidence type="ECO:0000256" key="6">
    <source>
        <dbReference type="PIRNR" id="PIRNR002889"/>
    </source>
</evidence>
<evidence type="ECO:0000256" key="3">
    <source>
        <dbReference type="ARBA" id="ARBA00014376"/>
    </source>
</evidence>
<dbReference type="RefSeq" id="WP_184093931.1">
    <property type="nucleotide sequence ID" value="NZ_AP023367.1"/>
</dbReference>
<evidence type="ECO:0000313" key="8">
    <source>
        <dbReference type="Proteomes" id="UP000515561"/>
    </source>
</evidence>
<evidence type="ECO:0000256" key="2">
    <source>
        <dbReference type="ARBA" id="ARBA00009677"/>
    </source>
</evidence>
<dbReference type="InterPro" id="IPR019776">
    <property type="entry name" value="Flagellar_basal_body_rod_CS"/>
</dbReference>
<dbReference type="NCBIfam" id="TIGR01396">
    <property type="entry name" value="FlgB"/>
    <property type="match status" value="1"/>
</dbReference>
<keyword evidence="7" id="KW-0966">Cell projection</keyword>
<dbReference type="KEGG" id="acel:acsn021_28220"/>
<dbReference type="PANTHER" id="PTHR30435:SF12">
    <property type="entry name" value="FLAGELLAR BASAL BODY ROD PROTEIN FLGB"/>
    <property type="match status" value="1"/>
</dbReference>
<keyword evidence="4 6" id="KW-0975">Bacterial flagellum</keyword>
<dbReference type="InterPro" id="IPR006300">
    <property type="entry name" value="FlgB"/>
</dbReference>
<gene>
    <name evidence="7" type="ORF">acsn021_28220</name>
</gene>
<evidence type="ECO:0000256" key="4">
    <source>
        <dbReference type="ARBA" id="ARBA00023143"/>
    </source>
</evidence>
<evidence type="ECO:0000256" key="1">
    <source>
        <dbReference type="ARBA" id="ARBA00004117"/>
    </source>
</evidence>
<dbReference type="EMBL" id="AP023367">
    <property type="protein sequence ID" value="BCJ95253.1"/>
    <property type="molecule type" value="Genomic_DNA"/>
</dbReference>
<protein>
    <recommendedName>
        <fullName evidence="3 6">Flagellar basal body rod protein FlgB</fullName>
    </recommendedName>
</protein>
<keyword evidence="7" id="KW-0282">Flagellum</keyword>